<dbReference type="InterPro" id="IPR050300">
    <property type="entry name" value="GDXG_lipolytic_enzyme"/>
</dbReference>
<feature type="signal peptide" evidence="2">
    <location>
        <begin position="1"/>
        <end position="18"/>
    </location>
</feature>
<keyword evidence="2" id="KW-0732">Signal</keyword>
<dbReference type="Gene3D" id="3.40.50.1820">
    <property type="entry name" value="alpha/beta hydrolase"/>
    <property type="match status" value="1"/>
</dbReference>
<proteinExistence type="predicted"/>
<protein>
    <submittedName>
        <fullName evidence="4">Alpha/beta hydrolase</fullName>
    </submittedName>
</protein>
<dbReference type="EMBL" id="JAULBC010000008">
    <property type="protein sequence ID" value="MEX6690336.1"/>
    <property type="molecule type" value="Genomic_DNA"/>
</dbReference>
<feature type="chain" id="PRO_5045335985" evidence="2">
    <location>
        <begin position="19"/>
        <end position="275"/>
    </location>
</feature>
<evidence type="ECO:0000256" key="1">
    <source>
        <dbReference type="ARBA" id="ARBA00022801"/>
    </source>
</evidence>
<evidence type="ECO:0000256" key="2">
    <source>
        <dbReference type="SAM" id="SignalP"/>
    </source>
</evidence>
<dbReference type="InterPro" id="IPR029058">
    <property type="entry name" value="AB_hydrolase_fold"/>
</dbReference>
<dbReference type="Proteomes" id="UP001560573">
    <property type="component" value="Unassembled WGS sequence"/>
</dbReference>
<dbReference type="Pfam" id="PF20434">
    <property type="entry name" value="BD-FAE"/>
    <property type="match status" value="1"/>
</dbReference>
<accession>A0ABV3ZKC3</accession>
<feature type="domain" description="BD-FAE-like" evidence="3">
    <location>
        <begin position="48"/>
        <end position="213"/>
    </location>
</feature>
<dbReference type="SUPFAM" id="SSF53474">
    <property type="entry name" value="alpha/beta-Hydrolases"/>
    <property type="match status" value="1"/>
</dbReference>
<keyword evidence="1 4" id="KW-0378">Hydrolase</keyword>
<dbReference type="PANTHER" id="PTHR48081">
    <property type="entry name" value="AB HYDROLASE SUPERFAMILY PROTEIN C4A8.06C"/>
    <property type="match status" value="1"/>
</dbReference>
<reference evidence="4 5" key="1">
    <citation type="submission" date="2023-07" db="EMBL/GenBank/DDBJ databases">
        <authorList>
            <person name="Lian W.-H."/>
        </authorList>
    </citation>
    <scope>NUCLEOTIDE SEQUENCE [LARGE SCALE GENOMIC DNA]</scope>
    <source>
        <strain evidence="4 5">SYSU DXS3180</strain>
    </source>
</reference>
<dbReference type="InterPro" id="IPR049492">
    <property type="entry name" value="BD-FAE-like_dom"/>
</dbReference>
<gene>
    <name evidence="4" type="ORF">QTN47_22690</name>
</gene>
<dbReference type="RefSeq" id="WP_369331749.1">
    <property type="nucleotide sequence ID" value="NZ_JAULBC010000008.1"/>
</dbReference>
<name>A0ABV3ZKC3_9BACT</name>
<dbReference type="PANTHER" id="PTHR48081:SF9">
    <property type="entry name" value="CARBOXYLESTERASE"/>
    <property type="match status" value="1"/>
</dbReference>
<comment type="caution">
    <text evidence="4">The sequence shown here is derived from an EMBL/GenBank/DDBJ whole genome shotgun (WGS) entry which is preliminary data.</text>
</comment>
<sequence>MKYFFIIFLFFSTVQLLAQQEYVTEKNVHYYADSINKKDAYINSQCVMDIYYPKGKKDFATILWFHGGGITGGSKEIPRALMDKGYAVIGVGYRLSPKVKAPAYIEDAAAAVAWAFQHIAGYGGSADLIFVSGHSAGGYLGMMITLDKKYLAKYDIDANRIAAVVPFSGQAITHFTVRDEQGIKNTQPTIDEYAPLYHVRADAPPMLLITGDREMELLGRYEENAYLNRMMKLAGNKRTTLYELGGFDHGGMAEPAFPLLLKEVAAVSKEIASKK</sequence>
<dbReference type="GO" id="GO:0016787">
    <property type="term" value="F:hydrolase activity"/>
    <property type="evidence" value="ECO:0007669"/>
    <property type="project" value="UniProtKB-KW"/>
</dbReference>
<evidence type="ECO:0000313" key="4">
    <source>
        <dbReference type="EMBL" id="MEX6690336.1"/>
    </source>
</evidence>
<evidence type="ECO:0000313" key="5">
    <source>
        <dbReference type="Proteomes" id="UP001560573"/>
    </source>
</evidence>
<organism evidence="4 5">
    <name type="scientific">Danxiaibacter flavus</name>
    <dbReference type="NCBI Taxonomy" id="3049108"/>
    <lineage>
        <taxon>Bacteria</taxon>
        <taxon>Pseudomonadati</taxon>
        <taxon>Bacteroidota</taxon>
        <taxon>Chitinophagia</taxon>
        <taxon>Chitinophagales</taxon>
        <taxon>Chitinophagaceae</taxon>
        <taxon>Danxiaibacter</taxon>
    </lineage>
</organism>
<evidence type="ECO:0000259" key="3">
    <source>
        <dbReference type="Pfam" id="PF20434"/>
    </source>
</evidence>
<keyword evidence="5" id="KW-1185">Reference proteome</keyword>